<protein>
    <submittedName>
        <fullName evidence="1">Uncharacterized protein</fullName>
    </submittedName>
</protein>
<dbReference type="EMBL" id="MT141775">
    <property type="protein sequence ID" value="QJA70232.1"/>
    <property type="molecule type" value="Genomic_DNA"/>
</dbReference>
<proteinExistence type="predicted"/>
<sequence length="62" mass="7153">MPGNLPFDGDEKLAKAVEDGFTAYWTEEWTDDWYEGIGVWTRGQPPKRGGKWHLLFRVIAVN</sequence>
<accession>A0A6M3JMJ2</accession>
<dbReference type="AlphaFoldDB" id="A0A6M3JMJ2"/>
<reference evidence="1" key="1">
    <citation type="submission" date="2020-03" db="EMBL/GenBank/DDBJ databases">
        <title>The deep terrestrial virosphere.</title>
        <authorList>
            <person name="Holmfeldt K."/>
            <person name="Nilsson E."/>
            <person name="Simone D."/>
            <person name="Lopez-Fernandez M."/>
            <person name="Wu X."/>
            <person name="de Brujin I."/>
            <person name="Lundin D."/>
            <person name="Andersson A."/>
            <person name="Bertilsson S."/>
            <person name="Dopson M."/>
        </authorList>
    </citation>
    <scope>NUCLEOTIDE SEQUENCE</scope>
    <source>
        <strain evidence="1">MM415A03884</strain>
    </source>
</reference>
<gene>
    <name evidence="1" type="ORF">MM415A03884_0005</name>
</gene>
<organism evidence="1">
    <name type="scientific">viral metagenome</name>
    <dbReference type="NCBI Taxonomy" id="1070528"/>
    <lineage>
        <taxon>unclassified sequences</taxon>
        <taxon>metagenomes</taxon>
        <taxon>organismal metagenomes</taxon>
    </lineage>
</organism>
<evidence type="ECO:0000313" key="1">
    <source>
        <dbReference type="EMBL" id="QJA70232.1"/>
    </source>
</evidence>
<name>A0A6M3JMJ2_9ZZZZ</name>